<dbReference type="AlphaFoldDB" id="A0A0F9QXM2"/>
<evidence type="ECO:0000313" key="1">
    <source>
        <dbReference type="EMBL" id="KKN49070.1"/>
    </source>
</evidence>
<gene>
    <name evidence="1" type="ORF">LCGC14_0646400</name>
</gene>
<sequence>MIPKDEQSDDILELFANATIIKRRDDTEITCGYNLVLELRRE</sequence>
<organism evidence="1">
    <name type="scientific">marine sediment metagenome</name>
    <dbReference type="NCBI Taxonomy" id="412755"/>
    <lineage>
        <taxon>unclassified sequences</taxon>
        <taxon>metagenomes</taxon>
        <taxon>ecological metagenomes</taxon>
    </lineage>
</organism>
<reference evidence="1" key="1">
    <citation type="journal article" date="2015" name="Nature">
        <title>Complex archaea that bridge the gap between prokaryotes and eukaryotes.</title>
        <authorList>
            <person name="Spang A."/>
            <person name="Saw J.H."/>
            <person name="Jorgensen S.L."/>
            <person name="Zaremba-Niedzwiedzka K."/>
            <person name="Martijn J."/>
            <person name="Lind A.E."/>
            <person name="van Eijk R."/>
            <person name="Schleper C."/>
            <person name="Guy L."/>
            <person name="Ettema T.J."/>
        </authorList>
    </citation>
    <scope>NUCLEOTIDE SEQUENCE</scope>
</reference>
<accession>A0A0F9QXM2</accession>
<protein>
    <submittedName>
        <fullName evidence="1">Uncharacterized protein</fullName>
    </submittedName>
</protein>
<name>A0A0F9QXM2_9ZZZZ</name>
<dbReference type="EMBL" id="LAZR01001186">
    <property type="protein sequence ID" value="KKN49070.1"/>
    <property type="molecule type" value="Genomic_DNA"/>
</dbReference>
<comment type="caution">
    <text evidence="1">The sequence shown here is derived from an EMBL/GenBank/DDBJ whole genome shotgun (WGS) entry which is preliminary data.</text>
</comment>
<proteinExistence type="predicted"/>